<keyword evidence="1" id="KW-0812">Transmembrane</keyword>
<dbReference type="Pfam" id="PF01757">
    <property type="entry name" value="Acyl_transf_3"/>
    <property type="match status" value="1"/>
</dbReference>
<organism evidence="3 4">
    <name type="scientific">Glycomyces harbinensis</name>
    <dbReference type="NCBI Taxonomy" id="58114"/>
    <lineage>
        <taxon>Bacteria</taxon>
        <taxon>Bacillati</taxon>
        <taxon>Actinomycetota</taxon>
        <taxon>Actinomycetes</taxon>
        <taxon>Glycomycetales</taxon>
        <taxon>Glycomycetaceae</taxon>
        <taxon>Glycomyces</taxon>
    </lineage>
</organism>
<feature type="transmembrane region" description="Helical" evidence="1">
    <location>
        <begin position="245"/>
        <end position="268"/>
    </location>
</feature>
<feature type="transmembrane region" description="Helical" evidence="1">
    <location>
        <begin position="146"/>
        <end position="163"/>
    </location>
</feature>
<keyword evidence="4" id="KW-1185">Reference proteome</keyword>
<proteinExistence type="predicted"/>
<feature type="transmembrane region" description="Helical" evidence="1">
    <location>
        <begin position="105"/>
        <end position="126"/>
    </location>
</feature>
<evidence type="ECO:0000313" key="4">
    <source>
        <dbReference type="Proteomes" id="UP000198949"/>
    </source>
</evidence>
<dbReference type="OrthoDB" id="7375713at2"/>
<dbReference type="EMBL" id="FNAD01000001">
    <property type="protein sequence ID" value="SDC95456.1"/>
    <property type="molecule type" value="Genomic_DNA"/>
</dbReference>
<dbReference type="Proteomes" id="UP000198949">
    <property type="component" value="Unassembled WGS sequence"/>
</dbReference>
<keyword evidence="1" id="KW-0472">Membrane</keyword>
<feature type="transmembrane region" description="Helical" evidence="1">
    <location>
        <begin position="184"/>
        <end position="201"/>
    </location>
</feature>
<dbReference type="PANTHER" id="PTHR36927:SF4">
    <property type="entry name" value="BLR5718 PROTEIN"/>
    <property type="match status" value="1"/>
</dbReference>
<accession>A0A1G6QUT4</accession>
<reference evidence="4" key="1">
    <citation type="submission" date="2016-10" db="EMBL/GenBank/DDBJ databases">
        <authorList>
            <person name="Varghese N."/>
            <person name="Submissions S."/>
        </authorList>
    </citation>
    <scope>NUCLEOTIDE SEQUENCE [LARGE SCALE GENOMIC DNA]</scope>
    <source>
        <strain evidence="4">CGMCC 4.3516</strain>
    </source>
</reference>
<dbReference type="InterPro" id="IPR050623">
    <property type="entry name" value="Glucan_succinyl_AcylTrfase"/>
</dbReference>
<keyword evidence="3" id="KW-0808">Transferase</keyword>
<dbReference type="AlphaFoldDB" id="A0A1G6QUT4"/>
<dbReference type="PANTHER" id="PTHR36927">
    <property type="entry name" value="BLR4337 PROTEIN"/>
    <property type="match status" value="1"/>
</dbReference>
<keyword evidence="1" id="KW-1133">Transmembrane helix</keyword>
<protein>
    <submittedName>
        <fullName evidence="3">Acyltransferase family protein</fullName>
    </submittedName>
</protein>
<evidence type="ECO:0000313" key="3">
    <source>
        <dbReference type="EMBL" id="SDC95456.1"/>
    </source>
</evidence>
<feature type="transmembrane region" description="Helical" evidence="1">
    <location>
        <begin position="280"/>
        <end position="300"/>
    </location>
</feature>
<feature type="transmembrane region" description="Helical" evidence="1">
    <location>
        <begin position="321"/>
        <end position="342"/>
    </location>
</feature>
<dbReference type="RefSeq" id="WP_091027190.1">
    <property type="nucleotide sequence ID" value="NZ_FNAD01000001.1"/>
</dbReference>
<feature type="domain" description="Acyltransferase 3" evidence="2">
    <location>
        <begin position="19"/>
        <end position="363"/>
    </location>
</feature>
<feature type="transmembrane region" description="Helical" evidence="1">
    <location>
        <begin position="26"/>
        <end position="44"/>
    </location>
</feature>
<dbReference type="STRING" id="58114.SAMN05216270_10192"/>
<feature type="transmembrane region" description="Helical" evidence="1">
    <location>
        <begin position="348"/>
        <end position="368"/>
    </location>
</feature>
<keyword evidence="3" id="KW-0012">Acyltransferase</keyword>
<evidence type="ECO:0000256" key="1">
    <source>
        <dbReference type="SAM" id="Phobius"/>
    </source>
</evidence>
<name>A0A1G6QUT4_9ACTN</name>
<feature type="transmembrane region" description="Helical" evidence="1">
    <location>
        <begin position="64"/>
        <end position="84"/>
    </location>
</feature>
<dbReference type="GO" id="GO:0016747">
    <property type="term" value="F:acyltransferase activity, transferring groups other than amino-acyl groups"/>
    <property type="evidence" value="ECO:0007669"/>
    <property type="project" value="InterPro"/>
</dbReference>
<dbReference type="InterPro" id="IPR002656">
    <property type="entry name" value="Acyl_transf_3_dom"/>
</dbReference>
<gene>
    <name evidence="3" type="ORF">SAMN05216270_10192</name>
</gene>
<evidence type="ECO:0000259" key="2">
    <source>
        <dbReference type="Pfam" id="PF01757"/>
    </source>
</evidence>
<feature type="transmembrane region" description="Helical" evidence="1">
    <location>
        <begin position="207"/>
        <end position="233"/>
    </location>
</feature>
<sequence>MNTTTPTPLATAPPATRLHYLDNLRVYLTFLVVAHHVAIVYGNIPAWPNWEGPADPVAGLPLDVFVVLNQVYFMGFFFLLSGHFTPGSVNRRGSRTFALERLRRLGIPFLAFVIVLRPLYTLPTYLGLEDRPPYWRFYLTESNNGPMWFLEVLLAFSLLYAWFRSRRPEAPEPVEPAPLRARQILAFALALAVVSYVWRMAVPLVSYVPILGLPSAAYMPQYAALFLIGIVAYRRGWLRTLPKRAGLLGAALIAGSLVPMALGGYAVLDLEDPPPGTDPAHLGFALCDSMLAVGAILLLLSVFQRCFTGAGPVSRFLSANAFAVFLLHAPIIVGVVAVLAPVELAPVLKFALGFAIAAPLSWGAAAALRTIKAVRAVL</sequence>